<name>Q0BG41_BURCM</name>
<evidence type="ECO:0000313" key="2">
    <source>
        <dbReference type="EMBL" id="ABI86882.1"/>
    </source>
</evidence>
<accession>Q0BG41</accession>
<evidence type="ECO:0000313" key="3">
    <source>
        <dbReference type="Proteomes" id="UP000000662"/>
    </source>
</evidence>
<keyword evidence="3" id="KW-1185">Reference proteome</keyword>
<evidence type="ECO:0000259" key="1">
    <source>
        <dbReference type="Pfam" id="PF10908"/>
    </source>
</evidence>
<proteinExistence type="predicted"/>
<gene>
    <name evidence="2" type="ordered locus">Bamb_1324</name>
</gene>
<dbReference type="eggNOG" id="ENOG5032SJM">
    <property type="taxonomic scope" value="Bacteria"/>
</dbReference>
<dbReference type="InterPro" id="IPR021225">
    <property type="entry name" value="Tlde1_dom"/>
</dbReference>
<protein>
    <recommendedName>
        <fullName evidence="1">Tlde1 domain-containing protein</fullName>
    </recommendedName>
</protein>
<dbReference type="Pfam" id="PF10908">
    <property type="entry name" value="Tlde1_dom"/>
    <property type="match status" value="1"/>
</dbReference>
<dbReference type="PATRIC" id="fig|339670.21.peg.223"/>
<reference evidence="2" key="1">
    <citation type="submission" date="2009-01" db="EMBL/GenBank/DDBJ databases">
        <title>Complete sequence of Chromosome 1 of Burkholderia cepacia AMMD.</title>
        <authorList>
            <consortium name="US DOE Joint Genome Institute"/>
            <person name="Copeland A."/>
            <person name="Lucas S."/>
            <person name="Lapidus A."/>
            <person name="Barry K."/>
            <person name="Detter J.C."/>
            <person name="Glavina del Rio T."/>
            <person name="Hammon N."/>
            <person name="Israni S."/>
            <person name="Pitluck S."/>
            <person name="Bruce D."/>
            <person name="Chain P."/>
            <person name="Malfatti S."/>
            <person name="Shin M."/>
            <person name="Vergez L."/>
            <person name="Schmutz J."/>
            <person name="Larimer F."/>
            <person name="Land M."/>
            <person name="Hauser L."/>
            <person name="Kyrpides N."/>
            <person name="Kim E."/>
            <person name="Parke J."/>
            <person name="Coenye T."/>
            <person name="Konstantinidis K."/>
            <person name="Ramette A."/>
            <person name="Tiedje J."/>
            <person name="Richardson P."/>
        </authorList>
    </citation>
    <scope>NUCLEOTIDE SEQUENCE [LARGE SCALE GENOMIC DNA]</scope>
    <source>
        <strain evidence="2">AMMD</strain>
    </source>
</reference>
<dbReference type="EMBL" id="CP000440">
    <property type="protein sequence ID" value="ABI86882.1"/>
    <property type="molecule type" value="Genomic_DNA"/>
</dbReference>
<sequence length="160" mass="17689">MPVECTFSLNRQRSSVLHCAGFGAVAAFSGNGRYVNDPNSTTVPNDGPLPAGVYYIVDRQSGGRMGWLNDFRSDLLAGTHRADWFALYRNDGVIDDWTSLNGIRRGHFRLHPVGYWGISEGCITLPNKTQFDALRKFLKSQAVGTIPGTGMKYYGRVVVQ</sequence>
<dbReference type="GeneID" id="93083276"/>
<dbReference type="KEGG" id="bam:Bamb_1324"/>
<dbReference type="AlphaFoldDB" id="Q0BG41"/>
<dbReference type="RefSeq" id="WP_011656642.1">
    <property type="nucleotide sequence ID" value="NC_008390.1"/>
</dbReference>
<organism evidence="2 3">
    <name type="scientific">Burkholderia ambifaria (strain ATCC BAA-244 / DSM 16087 / CCUG 44356 / LMG 19182 / AMMD)</name>
    <name type="common">Burkholderia cepacia (strain AMMD)</name>
    <dbReference type="NCBI Taxonomy" id="339670"/>
    <lineage>
        <taxon>Bacteria</taxon>
        <taxon>Pseudomonadati</taxon>
        <taxon>Pseudomonadota</taxon>
        <taxon>Betaproteobacteria</taxon>
        <taxon>Burkholderiales</taxon>
        <taxon>Burkholderiaceae</taxon>
        <taxon>Burkholderia</taxon>
        <taxon>Burkholderia cepacia complex</taxon>
    </lineage>
</organism>
<feature type="domain" description="Tlde1" evidence="1">
    <location>
        <begin position="25"/>
        <end position="148"/>
    </location>
</feature>
<dbReference type="Proteomes" id="UP000000662">
    <property type="component" value="Chromosome 1"/>
</dbReference>